<feature type="region of interest" description="Disordered" evidence="1">
    <location>
        <begin position="30"/>
        <end position="149"/>
    </location>
</feature>
<protein>
    <submittedName>
        <fullName evidence="2">Uncharacterized protein</fullName>
    </submittedName>
</protein>
<feature type="compositionally biased region" description="Low complexity" evidence="1">
    <location>
        <begin position="69"/>
        <end position="78"/>
    </location>
</feature>
<reference evidence="2" key="1">
    <citation type="submission" date="2022-08" db="EMBL/GenBank/DDBJ databases">
        <authorList>
            <person name="Gutierrez-Valencia J."/>
        </authorList>
    </citation>
    <scope>NUCLEOTIDE SEQUENCE</scope>
</reference>
<name>A0AAV0M077_9ROSI</name>
<dbReference type="EMBL" id="CAMGYJ010000006">
    <property type="protein sequence ID" value="CAI0439795.1"/>
    <property type="molecule type" value="Genomic_DNA"/>
</dbReference>
<dbReference type="AlphaFoldDB" id="A0AAV0M077"/>
<evidence type="ECO:0000313" key="3">
    <source>
        <dbReference type="Proteomes" id="UP001154282"/>
    </source>
</evidence>
<feature type="compositionally biased region" description="Gly residues" evidence="1">
    <location>
        <begin position="106"/>
        <end position="116"/>
    </location>
</feature>
<feature type="compositionally biased region" description="Basic residues" evidence="1">
    <location>
        <begin position="40"/>
        <end position="52"/>
    </location>
</feature>
<comment type="caution">
    <text evidence="2">The sequence shown here is derived from an EMBL/GenBank/DDBJ whole genome shotgun (WGS) entry which is preliminary data.</text>
</comment>
<evidence type="ECO:0000256" key="1">
    <source>
        <dbReference type="SAM" id="MobiDB-lite"/>
    </source>
</evidence>
<keyword evidence="3" id="KW-1185">Reference proteome</keyword>
<accession>A0AAV0M077</accession>
<organism evidence="2 3">
    <name type="scientific">Linum tenue</name>
    <dbReference type="NCBI Taxonomy" id="586396"/>
    <lineage>
        <taxon>Eukaryota</taxon>
        <taxon>Viridiplantae</taxon>
        <taxon>Streptophyta</taxon>
        <taxon>Embryophyta</taxon>
        <taxon>Tracheophyta</taxon>
        <taxon>Spermatophyta</taxon>
        <taxon>Magnoliopsida</taxon>
        <taxon>eudicotyledons</taxon>
        <taxon>Gunneridae</taxon>
        <taxon>Pentapetalae</taxon>
        <taxon>rosids</taxon>
        <taxon>fabids</taxon>
        <taxon>Malpighiales</taxon>
        <taxon>Linaceae</taxon>
        <taxon>Linum</taxon>
    </lineage>
</organism>
<gene>
    <name evidence="2" type="ORF">LITE_LOCUS26274</name>
</gene>
<feature type="compositionally biased region" description="Low complexity" evidence="1">
    <location>
        <begin position="117"/>
        <end position="133"/>
    </location>
</feature>
<evidence type="ECO:0000313" key="2">
    <source>
        <dbReference type="EMBL" id="CAI0439795.1"/>
    </source>
</evidence>
<sequence>MSLRLNAAAHRLCRGAAGFALPDLLLFRRTRSGGSGGTKTRTRARQASRRARSAATFAGTTKSRRFCRKSGSATSPASRSRRSASSKVAKSYGSAGNRVVPDLRESGGGGRSGTVGGLTSSGAGFGTAGATRSGSRRSSRSGSANPADPLRKRCAAAFNRSDIALEPMTVDTSFPMNLALPSPVSEKILKVKEGDKSRYTATRICLQNFSNWILAESSVGGELARSRIHYLANVLIQRQVITIGSLEDAIALAILRREYGYRGQVSLCCCESGKTDEVRNALPNILGVQVKWTGKKRKLSAPLQD</sequence>
<dbReference type="Proteomes" id="UP001154282">
    <property type="component" value="Unassembled WGS sequence"/>
</dbReference>
<proteinExistence type="predicted"/>